<organism evidence="1">
    <name type="scientific">Mytilinidion resinicola</name>
    <dbReference type="NCBI Taxonomy" id="574789"/>
    <lineage>
        <taxon>Eukaryota</taxon>
        <taxon>Fungi</taxon>
        <taxon>Dikarya</taxon>
        <taxon>Ascomycota</taxon>
        <taxon>Pezizomycotina</taxon>
        <taxon>Dothideomycetes</taxon>
        <taxon>Pleosporomycetidae</taxon>
        <taxon>Mytilinidiales</taxon>
        <taxon>Mytilinidiaceae</taxon>
        <taxon>Mytilinidion</taxon>
    </lineage>
</organism>
<evidence type="ECO:0000313" key="2">
    <source>
        <dbReference type="Proteomes" id="UP000504636"/>
    </source>
</evidence>
<protein>
    <submittedName>
        <fullName evidence="1 3">Uncharacterized protein</fullName>
    </submittedName>
</protein>
<dbReference type="OrthoDB" id="5275938at2759"/>
<evidence type="ECO:0000313" key="3">
    <source>
        <dbReference type="RefSeq" id="XP_033570816.1"/>
    </source>
</evidence>
<reference evidence="1 3" key="1">
    <citation type="journal article" date="2020" name="Stud. Mycol.">
        <title>101 Dothideomycetes genomes: a test case for predicting lifestyles and emergence of pathogens.</title>
        <authorList>
            <person name="Haridas S."/>
            <person name="Albert R."/>
            <person name="Binder M."/>
            <person name="Bloem J."/>
            <person name="Labutti K."/>
            <person name="Salamov A."/>
            <person name="Andreopoulos B."/>
            <person name="Baker S."/>
            <person name="Barry K."/>
            <person name="Bills G."/>
            <person name="Bluhm B."/>
            <person name="Cannon C."/>
            <person name="Castanera R."/>
            <person name="Culley D."/>
            <person name="Daum C."/>
            <person name="Ezra D."/>
            <person name="Gonzalez J."/>
            <person name="Henrissat B."/>
            <person name="Kuo A."/>
            <person name="Liang C."/>
            <person name="Lipzen A."/>
            <person name="Lutzoni F."/>
            <person name="Magnuson J."/>
            <person name="Mondo S."/>
            <person name="Nolan M."/>
            <person name="Ohm R."/>
            <person name="Pangilinan J."/>
            <person name="Park H.-J."/>
            <person name="Ramirez L."/>
            <person name="Alfaro M."/>
            <person name="Sun H."/>
            <person name="Tritt A."/>
            <person name="Yoshinaga Y."/>
            <person name="Zwiers L.-H."/>
            <person name="Turgeon B."/>
            <person name="Goodwin S."/>
            <person name="Spatafora J."/>
            <person name="Crous P."/>
            <person name="Grigoriev I."/>
        </authorList>
    </citation>
    <scope>NUCLEOTIDE SEQUENCE</scope>
    <source>
        <strain evidence="1 3">CBS 304.34</strain>
    </source>
</reference>
<reference evidence="3" key="2">
    <citation type="submission" date="2020-04" db="EMBL/GenBank/DDBJ databases">
        <authorList>
            <consortium name="NCBI Genome Project"/>
        </authorList>
    </citation>
    <scope>NUCLEOTIDE SEQUENCE</scope>
    <source>
        <strain evidence="3">CBS 304.34</strain>
    </source>
</reference>
<reference evidence="3" key="3">
    <citation type="submission" date="2025-04" db="UniProtKB">
        <authorList>
            <consortium name="RefSeq"/>
        </authorList>
    </citation>
    <scope>IDENTIFICATION</scope>
    <source>
        <strain evidence="3">CBS 304.34</strain>
    </source>
</reference>
<proteinExistence type="predicted"/>
<dbReference type="AlphaFoldDB" id="A0A6A6Y4Y6"/>
<evidence type="ECO:0000313" key="1">
    <source>
        <dbReference type="EMBL" id="KAF2803852.1"/>
    </source>
</evidence>
<keyword evidence="2" id="KW-1185">Reference proteome</keyword>
<dbReference type="RefSeq" id="XP_033570816.1">
    <property type="nucleotide sequence ID" value="XM_033726127.1"/>
</dbReference>
<sequence length="308" mass="34386">MRNGFSSLGFSDTKTLSMRRLGVLLSPVDSDKDIYAIDGHPLAENSAFEDAEKDVYRIILDNVSRVRFGIINEMLDVCYKYVEILSTRGGTRCKLTSRSTVCESLALGCSIKGLTALDLWPQRPNLKNLMTSVRHLTLKLCKVLLIGNGSHTEKCDHNTDFHEALALCLSSDNAIREEKGLLVPITGYNTLEDKHKEHFGNFKLRVSEADPLIWKSRVLTKMGFVEKDDVGLVCKVQDDGTTAIIFPKENSVYDSDDNESNWSDDNSVIDLKLIPQPDEECLAPGYQSGWESDAPMNDEGDYAILLND</sequence>
<dbReference type="GeneID" id="54467020"/>
<accession>A0A6A6Y4Y6</accession>
<gene>
    <name evidence="1 3" type="ORF">BDZ99DRAFT_526321</name>
</gene>
<name>A0A6A6Y4Y6_9PEZI</name>
<dbReference type="EMBL" id="MU003716">
    <property type="protein sequence ID" value="KAF2803852.1"/>
    <property type="molecule type" value="Genomic_DNA"/>
</dbReference>
<dbReference type="Proteomes" id="UP000504636">
    <property type="component" value="Unplaced"/>
</dbReference>